<name>A0ABR2BM05_9ROSI</name>
<keyword evidence="4" id="KW-0732">Signal</keyword>
<dbReference type="PRINTS" id="PR00724">
    <property type="entry name" value="CRBOXYPTASEC"/>
</dbReference>
<dbReference type="Proteomes" id="UP001472677">
    <property type="component" value="Unassembled WGS sequence"/>
</dbReference>
<evidence type="ECO:0000313" key="6">
    <source>
        <dbReference type="Proteomes" id="UP001472677"/>
    </source>
</evidence>
<dbReference type="EC" id="3.4.16.-" evidence="4"/>
<keyword evidence="4" id="KW-0121">Carboxypeptidase</keyword>
<dbReference type="Pfam" id="PF00450">
    <property type="entry name" value="Peptidase_S10"/>
    <property type="match status" value="1"/>
</dbReference>
<evidence type="ECO:0000256" key="2">
    <source>
        <dbReference type="ARBA" id="ARBA00009431"/>
    </source>
</evidence>
<evidence type="ECO:0000313" key="5">
    <source>
        <dbReference type="EMBL" id="KAK8508171.1"/>
    </source>
</evidence>
<organism evidence="5 6">
    <name type="scientific">Hibiscus sabdariffa</name>
    <name type="common">roselle</name>
    <dbReference type="NCBI Taxonomy" id="183260"/>
    <lineage>
        <taxon>Eukaryota</taxon>
        <taxon>Viridiplantae</taxon>
        <taxon>Streptophyta</taxon>
        <taxon>Embryophyta</taxon>
        <taxon>Tracheophyta</taxon>
        <taxon>Spermatophyta</taxon>
        <taxon>Magnoliopsida</taxon>
        <taxon>eudicotyledons</taxon>
        <taxon>Gunneridae</taxon>
        <taxon>Pentapetalae</taxon>
        <taxon>rosids</taxon>
        <taxon>malvids</taxon>
        <taxon>Malvales</taxon>
        <taxon>Malvaceae</taxon>
        <taxon>Malvoideae</taxon>
        <taxon>Hibiscus</taxon>
    </lineage>
</organism>
<dbReference type="InterPro" id="IPR029058">
    <property type="entry name" value="AB_hydrolase_fold"/>
</dbReference>
<dbReference type="PROSITE" id="PS00131">
    <property type="entry name" value="CARBOXYPEPT_SER_SER"/>
    <property type="match status" value="1"/>
</dbReference>
<evidence type="ECO:0000256" key="4">
    <source>
        <dbReference type="RuleBase" id="RU361156"/>
    </source>
</evidence>
<comment type="caution">
    <text evidence="5">The sequence shown here is derived from an EMBL/GenBank/DDBJ whole genome shotgun (WGS) entry which is preliminary data.</text>
</comment>
<protein>
    <recommendedName>
        <fullName evidence="4">Carboxypeptidase</fullName>
        <ecNumber evidence="4">3.4.16.-</ecNumber>
    </recommendedName>
</protein>
<keyword evidence="4" id="KW-0645">Protease</keyword>
<dbReference type="EMBL" id="JBBPBM010000104">
    <property type="protein sequence ID" value="KAK8508171.1"/>
    <property type="molecule type" value="Genomic_DNA"/>
</dbReference>
<dbReference type="SUPFAM" id="SSF53474">
    <property type="entry name" value="alpha/beta-Hydrolases"/>
    <property type="match status" value="1"/>
</dbReference>
<evidence type="ECO:0000256" key="3">
    <source>
        <dbReference type="ARBA" id="ARBA00022525"/>
    </source>
</evidence>
<gene>
    <name evidence="5" type="ORF">V6N12_025272</name>
</gene>
<accession>A0ABR2BM05</accession>
<feature type="chain" id="PRO_5044997068" description="Carboxypeptidase" evidence="4">
    <location>
        <begin position="22"/>
        <end position="517"/>
    </location>
</feature>
<keyword evidence="4" id="KW-0378">Hydrolase</keyword>
<keyword evidence="3" id="KW-0964">Secreted</keyword>
<dbReference type="Gene3D" id="3.40.50.1820">
    <property type="entry name" value="alpha/beta hydrolase"/>
    <property type="match status" value="1"/>
</dbReference>
<sequence>MQSLACFTVISCLFLVSRVSAELITRLPAQPANVSFKQYSGYIVTDAKHGRALFYYFVEVDATDPLLYPLTLWFNGGPGCSSLGFGAFMEHGPFQPGEDGNLVKNQYSWNLESNILYVESPIGVGFSYSNTSSDYNGVNDTFTAEENLKFLVNWFKEFPQYGNSDLFLTGESYAGHYVPQLAALVLDYNKRSNGRPIKLKALALGNPLLDWEISIDNTEFLWSHGVISDELLMQRKTICSRPRYAKELIHQNISKECNEVRRKEAEEISEYTDSGDLILPLCASTSSLGQSLYLWKFDTQAAELPMKSVIPGDPCIEDRIHRYLNKPQVQEALHANTTHLPDAWEFCGGPAYQRDNLAINIIPILLKLLRSGIPVLLFNGDQDSKIPLTQTRKIANMLAKEMKFVPLGNYAPWFDTMQARNGENVTFLRFATVRGAAHEVPYTSPSQGLTLFRAFIKGSPLPRTIKIPGLGMGQRISRRGIYTTIVGTSWVGMGWLLHCTQGVGLQHLDWYTPSNYS</sequence>
<keyword evidence="6" id="KW-1185">Reference proteome</keyword>
<reference evidence="5 6" key="1">
    <citation type="journal article" date="2024" name="G3 (Bethesda)">
        <title>Genome assembly of Hibiscus sabdariffa L. provides insights into metabolisms of medicinal natural products.</title>
        <authorList>
            <person name="Kim T."/>
        </authorList>
    </citation>
    <scope>NUCLEOTIDE SEQUENCE [LARGE SCALE GENOMIC DNA]</scope>
    <source>
        <strain evidence="5">TK-2024</strain>
        <tissue evidence="5">Old leaves</tissue>
    </source>
</reference>
<feature type="signal peptide" evidence="4">
    <location>
        <begin position="1"/>
        <end position="21"/>
    </location>
</feature>
<comment type="subcellular location">
    <subcellularLocation>
        <location evidence="1">Secreted</location>
    </subcellularLocation>
</comment>
<dbReference type="PANTHER" id="PTHR11802">
    <property type="entry name" value="SERINE PROTEASE FAMILY S10 SERINE CARBOXYPEPTIDASE"/>
    <property type="match status" value="1"/>
</dbReference>
<dbReference type="InterPro" id="IPR001563">
    <property type="entry name" value="Peptidase_S10"/>
</dbReference>
<proteinExistence type="inferred from homology"/>
<evidence type="ECO:0000256" key="1">
    <source>
        <dbReference type="ARBA" id="ARBA00004613"/>
    </source>
</evidence>
<dbReference type="PANTHER" id="PTHR11802:SF442">
    <property type="entry name" value="CARBOXYPEPTIDASE"/>
    <property type="match status" value="1"/>
</dbReference>
<comment type="similarity">
    <text evidence="2 4">Belongs to the peptidase S10 family.</text>
</comment>
<dbReference type="InterPro" id="IPR018202">
    <property type="entry name" value="Ser_caboxypep_ser_AS"/>
</dbReference>